<feature type="compositionally biased region" description="Polar residues" evidence="8">
    <location>
        <begin position="1066"/>
        <end position="1075"/>
    </location>
</feature>
<dbReference type="Gene3D" id="3.30.70.1320">
    <property type="entry name" value="Multidrug efflux transporter AcrB pore domain like"/>
    <property type="match status" value="1"/>
</dbReference>
<feature type="transmembrane region" description="Helical" evidence="9">
    <location>
        <begin position="371"/>
        <end position="391"/>
    </location>
</feature>
<evidence type="ECO:0000256" key="8">
    <source>
        <dbReference type="SAM" id="MobiDB-lite"/>
    </source>
</evidence>
<evidence type="ECO:0000256" key="4">
    <source>
        <dbReference type="ARBA" id="ARBA00022475"/>
    </source>
</evidence>
<feature type="transmembrane region" description="Helical" evidence="9">
    <location>
        <begin position="446"/>
        <end position="466"/>
    </location>
</feature>
<feature type="transmembrane region" description="Helical" evidence="9">
    <location>
        <begin position="345"/>
        <end position="364"/>
    </location>
</feature>
<feature type="transmembrane region" description="Helical" evidence="9">
    <location>
        <begin position="12"/>
        <end position="31"/>
    </location>
</feature>
<evidence type="ECO:0000256" key="2">
    <source>
        <dbReference type="ARBA" id="ARBA00010942"/>
    </source>
</evidence>
<keyword evidence="6 9" id="KW-1133">Transmembrane helix</keyword>
<evidence type="ECO:0000313" key="10">
    <source>
        <dbReference type="EMBL" id="CAF0702266.1"/>
    </source>
</evidence>
<dbReference type="PANTHER" id="PTHR32063">
    <property type="match status" value="1"/>
</dbReference>
<dbReference type="PANTHER" id="PTHR32063:SF24">
    <property type="entry name" value="CATION EFFLUX SYSTEM (ACRB_ACRD_ACRF FAMILY)"/>
    <property type="match status" value="1"/>
</dbReference>
<dbReference type="Pfam" id="PF00873">
    <property type="entry name" value="ACR_tran"/>
    <property type="match status" value="1"/>
</dbReference>
<evidence type="ECO:0000256" key="5">
    <source>
        <dbReference type="ARBA" id="ARBA00022692"/>
    </source>
</evidence>
<dbReference type="Gene3D" id="1.20.1640.10">
    <property type="entry name" value="Multidrug efflux transporter AcrB transmembrane domain"/>
    <property type="match status" value="2"/>
</dbReference>
<dbReference type="InterPro" id="IPR027463">
    <property type="entry name" value="AcrB_DN_DC_subdom"/>
</dbReference>
<dbReference type="GO" id="GO:0042910">
    <property type="term" value="F:xenobiotic transmembrane transporter activity"/>
    <property type="evidence" value="ECO:0007669"/>
    <property type="project" value="TreeGrafter"/>
</dbReference>
<comment type="similarity">
    <text evidence="2">Belongs to the resistance-nodulation-cell division (RND) (TC 2.A.6) family.</text>
</comment>
<evidence type="ECO:0000256" key="3">
    <source>
        <dbReference type="ARBA" id="ARBA00022448"/>
    </source>
</evidence>
<sequence length="1075" mass="118071">MAGLIRFSIQERFFVVVGATALLTLGLWRLGSLPIDAVPDISNVQVQINTPVASLGPEEIEKLVTIPMEIAMAGLPNLVEMRSLSKFGLSQVTLIFTDKSNIYRCRQLVNERLATAKDFLPEGLSPEMAPISTGLGEIVYYSLSFSEDAPNRPASPLEQLMELKLIQQYLVRPAVRSVRGVADVNTTGGYEKLLLIEPDPPKLFRAGVTLKEVADAVSENLQNAGGGILEQAGEQVVVRSLGKVLNVQEIENLPIRIVPGARTILVRDIGKVGIGARVRTGAATENGREAVLGTVLMLMGENGREVARQVREKLQEIQKTLLPKGVVIRLLYDRSQVVERTIATVRQNLTEGALLVAAVLFLTLGNVRAALLVASVIPLAFLFATSLMGPLGVSGNLMSLGALDFGLIVDGAVVMVEAILRELVHLQSHRGRSLEAYERRHVIEKASIQAAPAVFFAVIIITVVYFPILSLTGVEGKMFRPMATTVILALVGSLLLSFTYVPAAASYVFVGRLRESAPPLMRLMEVLYRKSLPWSLGHGAILLVVSLALLAVSFHVFRGLGADFVPKLDEGSFVVSFYRTRTMALSSSLDWEERAERLLLQRVPEVDYVYSRIGMSDTPTDPASPNESDLYVMLKSPDRWRKKNGRPISKDELSLEIFRLLSLHAPGQKFLFSQPIENRFNEMLMGIRADVSIKIFGPDYDVLERLAKRIQEIVSSVPGAADVAVESAGWSPTLEFVPDRKAMAQYHVHASELNDAVTIGLLGKDVGLMIEGWRRYWVAVRLPDSVRSHWKWIWDLPVRNEEGRLLHLGQIAQARVEDRPRSIARENWERRRAVLVNIRGRDLEGFVREAEAKVRAQLSLPEGYRITFGGQFENLQAAKERLRVAVPLALILIYLLLYAAFRSFRQATLVLASVPFAATGGVFALKLRGLPFSISAAIGFIAVSGIAVLGAIVLVRAFNTQIWSSHKPVRETLCEACFSQFRPIAIAALVASLGFVPMAISHGPGADVQRPLAIVVIGGILSATVLSLFLVPILYRWAYRSGPPRVPQEPPTTPVLAGVETDESPQENSWSQRAP</sequence>
<dbReference type="InterPro" id="IPR004763">
    <property type="entry name" value="CusA-like"/>
</dbReference>
<dbReference type="InterPro" id="IPR001036">
    <property type="entry name" value="Acrflvin-R"/>
</dbReference>
<feature type="transmembrane region" description="Helical" evidence="9">
    <location>
        <begin position="531"/>
        <end position="557"/>
    </location>
</feature>
<keyword evidence="7 9" id="KW-0472">Membrane</keyword>
<organism evidence="10 11">
    <name type="scientific">Candidatus Methylacidithermus pantelleriae</name>
    <dbReference type="NCBI Taxonomy" id="2744239"/>
    <lineage>
        <taxon>Bacteria</taxon>
        <taxon>Pseudomonadati</taxon>
        <taxon>Verrucomicrobiota</taxon>
        <taxon>Methylacidiphilae</taxon>
        <taxon>Methylacidiphilales</taxon>
        <taxon>Methylacidiphilaceae</taxon>
        <taxon>Candidatus Methylacidithermus</taxon>
    </lineage>
</organism>
<protein>
    <submittedName>
        <fullName evidence="10">Cation efflux system protein CzcA</fullName>
    </submittedName>
</protein>
<feature type="transmembrane region" description="Helical" evidence="9">
    <location>
        <begin position="1012"/>
        <end position="1035"/>
    </location>
</feature>
<gene>
    <name evidence="10" type="primary">czcA</name>
    <name evidence="10" type="ORF">MPNT_50017</name>
</gene>
<name>A0A8J2BUQ9_9BACT</name>
<dbReference type="SUPFAM" id="SSF82714">
    <property type="entry name" value="Multidrug efflux transporter AcrB TolC docking domain, DN and DC subdomains"/>
    <property type="match status" value="2"/>
</dbReference>
<feature type="compositionally biased region" description="Pro residues" evidence="8">
    <location>
        <begin position="1044"/>
        <end position="1053"/>
    </location>
</feature>
<dbReference type="EMBL" id="CAJNOB010000045">
    <property type="protein sequence ID" value="CAF0702266.1"/>
    <property type="molecule type" value="Genomic_DNA"/>
</dbReference>
<feature type="transmembrane region" description="Helical" evidence="9">
    <location>
        <begin position="486"/>
        <end position="510"/>
    </location>
</feature>
<proteinExistence type="inferred from homology"/>
<feature type="region of interest" description="Disordered" evidence="8">
    <location>
        <begin position="1044"/>
        <end position="1075"/>
    </location>
</feature>
<feature type="transmembrane region" description="Helical" evidence="9">
    <location>
        <begin position="397"/>
        <end position="420"/>
    </location>
</feature>
<dbReference type="AlphaFoldDB" id="A0A8J2BUQ9"/>
<comment type="caution">
    <text evidence="10">The sequence shown here is derived from an EMBL/GenBank/DDBJ whole genome shotgun (WGS) entry which is preliminary data.</text>
</comment>
<dbReference type="PRINTS" id="PR00702">
    <property type="entry name" value="ACRIFLAVINRP"/>
</dbReference>
<evidence type="ECO:0000256" key="1">
    <source>
        <dbReference type="ARBA" id="ARBA00004651"/>
    </source>
</evidence>
<dbReference type="NCBIfam" id="TIGR00914">
    <property type="entry name" value="2A0601"/>
    <property type="match status" value="1"/>
</dbReference>
<dbReference type="Gene3D" id="3.30.70.1440">
    <property type="entry name" value="Multidrug efflux transporter AcrB pore domain"/>
    <property type="match status" value="1"/>
</dbReference>
<dbReference type="Gene3D" id="3.30.2090.10">
    <property type="entry name" value="Multidrug efflux transporter AcrB TolC docking domain, DN and DC subdomains"/>
    <property type="match status" value="2"/>
</dbReference>
<dbReference type="GO" id="GO:0008324">
    <property type="term" value="F:monoatomic cation transmembrane transporter activity"/>
    <property type="evidence" value="ECO:0007669"/>
    <property type="project" value="InterPro"/>
</dbReference>
<evidence type="ECO:0000313" key="11">
    <source>
        <dbReference type="Proteomes" id="UP000663859"/>
    </source>
</evidence>
<feature type="transmembrane region" description="Helical" evidence="9">
    <location>
        <begin position="884"/>
        <end position="901"/>
    </location>
</feature>
<reference evidence="10" key="1">
    <citation type="submission" date="2021-02" db="EMBL/GenBank/DDBJ databases">
        <authorList>
            <person name="Cremers G."/>
            <person name="Picone N."/>
        </authorList>
    </citation>
    <scope>NUCLEOTIDE SEQUENCE</scope>
    <source>
        <strain evidence="10">PQ17</strain>
    </source>
</reference>
<keyword evidence="5 9" id="KW-0812">Transmembrane</keyword>
<accession>A0A8J2BUQ9</accession>
<keyword evidence="3" id="KW-0813">Transport</keyword>
<evidence type="ECO:0000256" key="7">
    <source>
        <dbReference type="ARBA" id="ARBA00023136"/>
    </source>
</evidence>
<evidence type="ECO:0000256" key="9">
    <source>
        <dbReference type="SAM" id="Phobius"/>
    </source>
</evidence>
<feature type="transmembrane region" description="Helical" evidence="9">
    <location>
        <begin position="937"/>
        <end position="959"/>
    </location>
</feature>
<dbReference type="Gene3D" id="3.30.70.1430">
    <property type="entry name" value="Multidrug efflux transporter AcrB pore domain"/>
    <property type="match status" value="2"/>
</dbReference>
<dbReference type="Proteomes" id="UP000663859">
    <property type="component" value="Unassembled WGS sequence"/>
</dbReference>
<dbReference type="GO" id="GO:0005886">
    <property type="term" value="C:plasma membrane"/>
    <property type="evidence" value="ECO:0007669"/>
    <property type="project" value="UniProtKB-SubCell"/>
</dbReference>
<feature type="transmembrane region" description="Helical" evidence="9">
    <location>
        <begin position="980"/>
        <end position="1000"/>
    </location>
</feature>
<feature type="transmembrane region" description="Helical" evidence="9">
    <location>
        <begin position="908"/>
        <end position="925"/>
    </location>
</feature>
<dbReference type="SUPFAM" id="SSF82693">
    <property type="entry name" value="Multidrug efflux transporter AcrB pore domain, PN1, PN2, PC1 and PC2 subdomains"/>
    <property type="match status" value="2"/>
</dbReference>
<dbReference type="SUPFAM" id="SSF82866">
    <property type="entry name" value="Multidrug efflux transporter AcrB transmembrane domain"/>
    <property type="match status" value="2"/>
</dbReference>
<keyword evidence="11" id="KW-1185">Reference proteome</keyword>
<comment type="subcellular location">
    <subcellularLocation>
        <location evidence="1">Cell membrane</location>
        <topology evidence="1">Multi-pass membrane protein</topology>
    </subcellularLocation>
</comment>
<evidence type="ECO:0000256" key="6">
    <source>
        <dbReference type="ARBA" id="ARBA00022989"/>
    </source>
</evidence>
<dbReference type="RefSeq" id="WP_174582288.1">
    <property type="nucleotide sequence ID" value="NZ_CAJNOB010000045.1"/>
</dbReference>
<keyword evidence="4" id="KW-1003">Cell membrane</keyword>